<dbReference type="Proteomes" id="UP000180254">
    <property type="component" value="Unassembled WGS sequence"/>
</dbReference>
<evidence type="ECO:0008006" key="3">
    <source>
        <dbReference type="Google" id="ProtNLM"/>
    </source>
</evidence>
<evidence type="ECO:0000313" key="2">
    <source>
        <dbReference type="Proteomes" id="UP000180254"/>
    </source>
</evidence>
<dbReference type="STRING" id="39480.EUAN_01560"/>
<comment type="caution">
    <text evidence="1">The sequence shown here is derived from an EMBL/GenBank/DDBJ whole genome shotgun (WGS) entry which is preliminary data.</text>
</comment>
<name>A0A1S1V9N6_9FIRM</name>
<dbReference type="AlphaFoldDB" id="A0A1S1V9N6"/>
<gene>
    <name evidence="1" type="ORF">EUAN_01560</name>
</gene>
<organism evidence="1 2">
    <name type="scientific">Andreesenia angusta</name>
    <dbReference type="NCBI Taxonomy" id="39480"/>
    <lineage>
        <taxon>Bacteria</taxon>
        <taxon>Bacillati</taxon>
        <taxon>Bacillota</taxon>
        <taxon>Tissierellia</taxon>
        <taxon>Tissierellales</taxon>
        <taxon>Gottschalkiaceae</taxon>
        <taxon>Andreesenia</taxon>
    </lineage>
</organism>
<protein>
    <recommendedName>
        <fullName evidence="3">HD domain protein</fullName>
    </recommendedName>
</protein>
<proteinExistence type="predicted"/>
<dbReference type="Gene3D" id="1.10.3210.10">
    <property type="entry name" value="Hypothetical protein af1432"/>
    <property type="match status" value="1"/>
</dbReference>
<evidence type="ECO:0000313" key="1">
    <source>
        <dbReference type="EMBL" id="OHW63292.1"/>
    </source>
</evidence>
<dbReference type="OrthoDB" id="360187at2"/>
<dbReference type="SUPFAM" id="SSF109604">
    <property type="entry name" value="HD-domain/PDEase-like"/>
    <property type="match status" value="1"/>
</dbReference>
<dbReference type="EMBL" id="MKIE01000001">
    <property type="protein sequence ID" value="OHW63292.1"/>
    <property type="molecule type" value="Genomic_DNA"/>
</dbReference>
<reference evidence="1 2" key="1">
    <citation type="submission" date="2016-09" db="EMBL/GenBank/DDBJ databases">
        <title>Genome sequence of Eubacterium angustum.</title>
        <authorList>
            <person name="Poehlein A."/>
            <person name="Daniel R."/>
        </authorList>
    </citation>
    <scope>NUCLEOTIDE SEQUENCE [LARGE SCALE GENOMIC DNA]</scope>
    <source>
        <strain evidence="1 2">DSM 1989</strain>
    </source>
</reference>
<dbReference type="RefSeq" id="WP_071060666.1">
    <property type="nucleotide sequence ID" value="NZ_MKIE01000001.1"/>
</dbReference>
<accession>A0A1S1V9N6</accession>
<sequence>MKLKDREEKEFLCHIEDIMSHSEVKKMKQFMQHGTTDTLTHSYTVAYYSCWVCYRLGIKLDIRSIARGAMLHDFYLYDWHIPDKSHRLHGFFHPAKSLKNAENHFELGDLEKDIIETHMWPLTIRKIPKSREALIVCFVDKICSLVEIFTNKKLD</sequence>
<keyword evidence="2" id="KW-1185">Reference proteome</keyword>